<comment type="caution">
    <text evidence="1">The sequence shown here is derived from an EMBL/GenBank/DDBJ whole genome shotgun (WGS) entry which is preliminary data.</text>
</comment>
<evidence type="ECO:0000313" key="1">
    <source>
        <dbReference type="EMBL" id="NEU95052.1"/>
    </source>
</evidence>
<proteinExistence type="predicted"/>
<name>A0A6P1BC42_9BRAD</name>
<dbReference type="InterPro" id="IPR006450">
    <property type="entry name" value="Phage_HK97_gp6-like"/>
</dbReference>
<dbReference type="RefSeq" id="WP_163150910.1">
    <property type="nucleotide sequence ID" value="NZ_VKHP01000009.1"/>
</dbReference>
<evidence type="ECO:0008006" key="3">
    <source>
        <dbReference type="Google" id="ProtNLM"/>
    </source>
</evidence>
<dbReference type="Proteomes" id="UP000468531">
    <property type="component" value="Unassembled WGS sequence"/>
</dbReference>
<dbReference type="Gene3D" id="1.10.3230.30">
    <property type="entry name" value="Phage gp6-like head-tail connector protein"/>
    <property type="match status" value="1"/>
</dbReference>
<accession>A0A6P1BC42</accession>
<gene>
    <name evidence="1" type="ORF">FNJ47_04210</name>
</gene>
<keyword evidence="2" id="KW-1185">Reference proteome</keyword>
<dbReference type="EMBL" id="VKHP01000009">
    <property type="protein sequence ID" value="NEU95052.1"/>
    <property type="molecule type" value="Genomic_DNA"/>
</dbReference>
<protein>
    <recommendedName>
        <fullName evidence="3">Phage gp6-like head-tail connector protein</fullName>
    </recommendedName>
</protein>
<dbReference type="AlphaFoldDB" id="A0A6P1BC42"/>
<dbReference type="CDD" id="cd08054">
    <property type="entry name" value="gp6"/>
    <property type="match status" value="1"/>
</dbReference>
<evidence type="ECO:0000313" key="2">
    <source>
        <dbReference type="Proteomes" id="UP000468531"/>
    </source>
</evidence>
<organism evidence="1 2">
    <name type="scientific">Bradyrhizobium uaiense</name>
    <dbReference type="NCBI Taxonomy" id="2594946"/>
    <lineage>
        <taxon>Bacteria</taxon>
        <taxon>Pseudomonadati</taxon>
        <taxon>Pseudomonadota</taxon>
        <taxon>Alphaproteobacteria</taxon>
        <taxon>Hyphomicrobiales</taxon>
        <taxon>Nitrobacteraceae</taxon>
        <taxon>Bradyrhizobium</taxon>
    </lineage>
</organism>
<reference evidence="1 2" key="1">
    <citation type="journal article" date="2020" name="Arch. Microbiol.">
        <title>Bradyrhizobium uaiense sp. nov., a new highly efficient cowpea symbiont.</title>
        <authorList>
            <person name="Cabral Michel D."/>
            <person name="Azarias Guimaraes A."/>
            <person name="Martins da Costa E."/>
            <person name="Soares de Carvalho T."/>
            <person name="Balsanelli E."/>
            <person name="Willems A."/>
            <person name="Maltempi de Souza E."/>
            <person name="de Souza Moreira F.M."/>
        </authorList>
    </citation>
    <scope>NUCLEOTIDE SEQUENCE [LARGE SCALE GENOMIC DNA]</scope>
    <source>
        <strain evidence="1 2">UFLA 03-164</strain>
    </source>
</reference>
<sequence>MLRISQRPAGYPVSLDEAKAQLRVSSTKNDALISGLIGAATGHCEALVQRAFVPRTFQWVLPCWRPVIEIPIAPVTYDAVHSIKFVDWATETQQTLDPSSYVVQTAGDSVRIFPKFGTHWPLAFSHAPEPIVIEFDAGYEDLDDLPAVVKTCIMLQIRHLYSIGETNPALVRDLVIGVSDKAWQLSPDVKTLIPDAVTLLMLSEVW</sequence>
<dbReference type="InterPro" id="IPR011738">
    <property type="entry name" value="Phage_CHP"/>
</dbReference>
<dbReference type="NCBIfam" id="TIGR01560">
    <property type="entry name" value="put_DNA_pack"/>
    <property type="match status" value="1"/>
</dbReference>
<dbReference type="NCBIfam" id="TIGR02215">
    <property type="entry name" value="phage_chp_gp8"/>
    <property type="match status" value="1"/>
</dbReference>